<dbReference type="EMBL" id="AY810617">
    <property type="protein sequence ID" value="AAX26506.1"/>
    <property type="molecule type" value="mRNA"/>
</dbReference>
<organism evidence="1">
    <name type="scientific">Schistosoma japonicum</name>
    <name type="common">Blood fluke</name>
    <dbReference type="NCBI Taxonomy" id="6182"/>
    <lineage>
        <taxon>Eukaryota</taxon>
        <taxon>Metazoa</taxon>
        <taxon>Spiralia</taxon>
        <taxon>Lophotrochozoa</taxon>
        <taxon>Platyhelminthes</taxon>
        <taxon>Trematoda</taxon>
        <taxon>Digenea</taxon>
        <taxon>Strigeidida</taxon>
        <taxon>Schistosomatoidea</taxon>
        <taxon>Schistosomatidae</taxon>
        <taxon>Schistosoma</taxon>
    </lineage>
</organism>
<proteinExistence type="evidence at transcript level"/>
<name>Q5C1G9_SCHJA</name>
<accession>Q5C1G9</accession>
<sequence length="48" mass="5679">MTFSFSRRPLSRIARNSSKARCLVNRRRILSLFWKKSPITARMTVKIP</sequence>
<reference evidence="1" key="1">
    <citation type="submission" date="2005-03" db="EMBL/GenBank/DDBJ databases">
        <authorList>
            <person name="Han Z."/>
        </authorList>
    </citation>
    <scope>NUCLEOTIDE SEQUENCE</scope>
</reference>
<dbReference type="AlphaFoldDB" id="Q5C1G9"/>
<evidence type="ECO:0000313" key="1">
    <source>
        <dbReference type="EMBL" id="AAX26506.1"/>
    </source>
</evidence>
<protein>
    <submittedName>
        <fullName evidence="1">Uncharacterized protein</fullName>
    </submittedName>
</protein>
<reference evidence="1" key="2">
    <citation type="journal article" date="2006" name="PLoS Pathog.">
        <title>New perspectives on host-parasite interplay by comparative transcriptomic and proteomic analyses of Schistosoma japonicum.</title>
        <authorList>
            <person name="Liu F."/>
            <person name="Lu J."/>
            <person name="Hu W."/>
            <person name="Wang S.Y."/>
            <person name="Cui S.J."/>
            <person name="Chi M."/>
            <person name="Yan Q."/>
            <person name="Wang X.R."/>
            <person name="Song H.D."/>
            <person name="Xu X.N."/>
            <person name="Wang J.J."/>
            <person name="Zhang X.L."/>
            <person name="Zhang X."/>
            <person name="Wang Z.Q."/>
            <person name="Xue C.L."/>
            <person name="Brindley P.J."/>
            <person name="McManus D.P."/>
            <person name="Yang P.Y."/>
            <person name="Feng Z."/>
            <person name="Chen Z."/>
            <person name="Han Z.G."/>
        </authorList>
    </citation>
    <scope>NUCLEOTIDE SEQUENCE</scope>
</reference>